<dbReference type="PaxDb" id="67767-A0A0J7MRF6"/>
<dbReference type="AlphaFoldDB" id="A0A0J7MRF6"/>
<dbReference type="SUPFAM" id="SSF53720">
    <property type="entry name" value="ALDH-like"/>
    <property type="match status" value="1"/>
</dbReference>
<dbReference type="EMBL" id="LBMM01021369">
    <property type="protein sequence ID" value="KMQ83090.1"/>
    <property type="molecule type" value="Genomic_DNA"/>
</dbReference>
<reference evidence="2 3" key="1">
    <citation type="submission" date="2015-04" db="EMBL/GenBank/DDBJ databases">
        <title>Lasius niger genome sequencing.</title>
        <authorList>
            <person name="Konorov E.A."/>
            <person name="Nikitin M.A."/>
            <person name="Kirill M.V."/>
            <person name="Chang P."/>
        </authorList>
    </citation>
    <scope>NUCLEOTIDE SEQUENCE [LARGE SCALE GENOMIC DNA]</scope>
    <source>
        <tissue evidence="2">Whole</tissue>
    </source>
</reference>
<keyword evidence="3" id="KW-1185">Reference proteome</keyword>
<comment type="caution">
    <text evidence="2">The sequence shown here is derived from an EMBL/GenBank/DDBJ whole genome shotgun (WGS) entry which is preliminary data.</text>
</comment>
<dbReference type="OrthoDB" id="310895at2759"/>
<dbReference type="Gene3D" id="1.10.1200.10">
    <property type="entry name" value="ACP-like"/>
    <property type="match status" value="1"/>
</dbReference>
<dbReference type="InterPro" id="IPR036736">
    <property type="entry name" value="ACP-like_sf"/>
</dbReference>
<dbReference type="InterPro" id="IPR015590">
    <property type="entry name" value="Aldehyde_DH_dom"/>
</dbReference>
<dbReference type="PANTHER" id="PTHR11699">
    <property type="entry name" value="ALDEHYDE DEHYDROGENASE-RELATED"/>
    <property type="match status" value="1"/>
</dbReference>
<dbReference type="InterPro" id="IPR016161">
    <property type="entry name" value="Ald_DH/histidinol_DH"/>
</dbReference>
<proteinExistence type="predicted"/>
<dbReference type="GO" id="GO:0016491">
    <property type="term" value="F:oxidoreductase activity"/>
    <property type="evidence" value="ECO:0007669"/>
    <property type="project" value="InterPro"/>
</dbReference>
<dbReference type="InterPro" id="IPR016162">
    <property type="entry name" value="Ald_DH_N"/>
</dbReference>
<gene>
    <name evidence="2" type="ORF">RF55_20953</name>
</gene>
<name>A0A0J7MRF6_LASNI</name>
<dbReference type="Gene3D" id="3.40.605.10">
    <property type="entry name" value="Aldehyde Dehydrogenase, Chain A, domain 1"/>
    <property type="match status" value="1"/>
</dbReference>
<accession>A0A0J7MRF6</accession>
<sequence>MDVVRLIEELKDNFGVSLQNKDVFMAPAFKEFATTVVLAARGNVAAKEIKYDAVVLQANNMTLRFPKQLFIDGKFVNGHDKPVDTINPHDESVICSVESASVEDVDRAVKAAKKAYEQGEWGKISARERGTLLFK</sequence>
<protein>
    <submittedName>
        <fullName evidence="2">10-formyltetrahydrofolate dehydrogenase</fullName>
    </submittedName>
</protein>
<evidence type="ECO:0000313" key="3">
    <source>
        <dbReference type="Proteomes" id="UP000036403"/>
    </source>
</evidence>
<organism evidence="2 3">
    <name type="scientific">Lasius niger</name>
    <name type="common">Black garden ant</name>
    <dbReference type="NCBI Taxonomy" id="67767"/>
    <lineage>
        <taxon>Eukaryota</taxon>
        <taxon>Metazoa</taxon>
        <taxon>Ecdysozoa</taxon>
        <taxon>Arthropoda</taxon>
        <taxon>Hexapoda</taxon>
        <taxon>Insecta</taxon>
        <taxon>Pterygota</taxon>
        <taxon>Neoptera</taxon>
        <taxon>Endopterygota</taxon>
        <taxon>Hymenoptera</taxon>
        <taxon>Apocrita</taxon>
        <taxon>Aculeata</taxon>
        <taxon>Formicoidea</taxon>
        <taxon>Formicidae</taxon>
        <taxon>Formicinae</taxon>
        <taxon>Lasius</taxon>
        <taxon>Lasius</taxon>
    </lineage>
</organism>
<evidence type="ECO:0000259" key="1">
    <source>
        <dbReference type="Pfam" id="PF00171"/>
    </source>
</evidence>
<evidence type="ECO:0000313" key="2">
    <source>
        <dbReference type="EMBL" id="KMQ83090.1"/>
    </source>
</evidence>
<feature type="domain" description="Aldehyde dehydrogenase" evidence="1">
    <location>
        <begin position="75"/>
        <end position="135"/>
    </location>
</feature>
<dbReference type="Pfam" id="PF00171">
    <property type="entry name" value="Aldedh"/>
    <property type="match status" value="1"/>
</dbReference>
<dbReference type="STRING" id="67767.A0A0J7MRF6"/>
<dbReference type="Proteomes" id="UP000036403">
    <property type="component" value="Unassembled WGS sequence"/>
</dbReference>